<dbReference type="PRINTS" id="PR00081">
    <property type="entry name" value="GDHRDH"/>
</dbReference>
<dbReference type="Gene3D" id="3.40.50.720">
    <property type="entry name" value="NAD(P)-binding Rossmann-like Domain"/>
    <property type="match status" value="1"/>
</dbReference>
<evidence type="ECO:0000256" key="2">
    <source>
        <dbReference type="ARBA" id="ARBA00023002"/>
    </source>
</evidence>
<dbReference type="PANTHER" id="PTHR42901">
    <property type="entry name" value="ALCOHOL DEHYDROGENASE"/>
    <property type="match status" value="1"/>
</dbReference>
<dbReference type="PANTHER" id="PTHR42901:SF1">
    <property type="entry name" value="ALCOHOL DEHYDROGENASE"/>
    <property type="match status" value="1"/>
</dbReference>
<dbReference type="SMART" id="SM00822">
    <property type="entry name" value="PKS_KR"/>
    <property type="match status" value="1"/>
</dbReference>
<organism evidence="4 5">
    <name type="scientific">Bifidobacterium aemilianum</name>
    <dbReference type="NCBI Taxonomy" id="2493120"/>
    <lineage>
        <taxon>Bacteria</taxon>
        <taxon>Bacillati</taxon>
        <taxon>Actinomycetota</taxon>
        <taxon>Actinomycetes</taxon>
        <taxon>Bifidobacteriales</taxon>
        <taxon>Bifidobacteriaceae</taxon>
        <taxon>Bifidobacterium</taxon>
    </lineage>
</organism>
<dbReference type="InterPro" id="IPR057326">
    <property type="entry name" value="KR_dom"/>
</dbReference>
<sequence>MTKRVVVTGASSGIGQATTRRLVAEGWQVVALARREDRLKALATQLGGACSYQVCDITDEESTQAAVDAILAAGPVKALVNCSGAARGKDPVASASLDDWRQMYELNVLGTLRITQKLLPALKDTAANQGGGTVLIISSTAGIEPYEGGAGYCASKSAERIMARVLRLEQIGQPLRVIDIAPGMVQTEEFSLKRFGGDRSKAASVYQGVPSPLTADDVADCAAWALAQPDRVDIDQIVVRPRAEGSYTKVFRQS</sequence>
<dbReference type="FunFam" id="3.40.50.720:FF:000047">
    <property type="entry name" value="NADP-dependent L-serine/L-allo-threonine dehydrogenase"/>
    <property type="match status" value="1"/>
</dbReference>
<proteinExistence type="inferred from homology"/>
<dbReference type="OrthoDB" id="9775296at2"/>
<gene>
    <name evidence="4" type="ORF">CRD60_04015</name>
</gene>
<accession>A0A366K891</accession>
<dbReference type="AlphaFoldDB" id="A0A366K891"/>
<dbReference type="SUPFAM" id="SSF51735">
    <property type="entry name" value="NAD(P)-binding Rossmann-fold domains"/>
    <property type="match status" value="1"/>
</dbReference>
<evidence type="ECO:0000259" key="3">
    <source>
        <dbReference type="SMART" id="SM00822"/>
    </source>
</evidence>
<feature type="domain" description="Ketoreductase" evidence="3">
    <location>
        <begin position="3"/>
        <end position="183"/>
    </location>
</feature>
<keyword evidence="5" id="KW-1185">Reference proteome</keyword>
<dbReference type="InterPro" id="IPR002347">
    <property type="entry name" value="SDR_fam"/>
</dbReference>
<protein>
    <submittedName>
        <fullName evidence="4">Oxidoreductase</fullName>
    </submittedName>
</protein>
<dbReference type="Pfam" id="PF00106">
    <property type="entry name" value="adh_short"/>
    <property type="match status" value="1"/>
</dbReference>
<evidence type="ECO:0000313" key="4">
    <source>
        <dbReference type="EMBL" id="RBP97960.1"/>
    </source>
</evidence>
<keyword evidence="2" id="KW-0560">Oxidoreductase</keyword>
<dbReference type="GO" id="GO:0016616">
    <property type="term" value="F:oxidoreductase activity, acting on the CH-OH group of donors, NAD or NADP as acceptor"/>
    <property type="evidence" value="ECO:0007669"/>
    <property type="project" value="UniProtKB-ARBA"/>
</dbReference>
<comment type="similarity">
    <text evidence="1">Belongs to the short-chain dehydrogenases/reductases (SDR) family.</text>
</comment>
<evidence type="ECO:0000256" key="1">
    <source>
        <dbReference type="ARBA" id="ARBA00006484"/>
    </source>
</evidence>
<dbReference type="Proteomes" id="UP000252530">
    <property type="component" value="Unassembled WGS sequence"/>
</dbReference>
<name>A0A366K891_9BIFI</name>
<dbReference type="InterPro" id="IPR036291">
    <property type="entry name" value="NAD(P)-bd_dom_sf"/>
</dbReference>
<reference evidence="4 5" key="1">
    <citation type="submission" date="2017-10" db="EMBL/GenBank/DDBJ databases">
        <title>Bifidobacterium xylocopum sp. nov. and Bifidobacterium aemilianum sp. nov., from the carpenter bee (Xylocopa violacea) digestive tract.</title>
        <authorList>
            <person name="Alberoni D."/>
            <person name="Baffoni L."/>
            <person name="Di Gioia D."/>
            <person name="Gaggia F."/>
            <person name="Biavati B."/>
        </authorList>
    </citation>
    <scope>NUCLEOTIDE SEQUENCE [LARGE SCALE GENOMIC DNA]</scope>
    <source>
        <strain evidence="4 5">XV10</strain>
    </source>
</reference>
<comment type="caution">
    <text evidence="4">The sequence shown here is derived from an EMBL/GenBank/DDBJ whole genome shotgun (WGS) entry which is preliminary data.</text>
</comment>
<evidence type="ECO:0000313" key="5">
    <source>
        <dbReference type="Proteomes" id="UP000252530"/>
    </source>
</evidence>
<dbReference type="EMBL" id="PDCG01000003">
    <property type="protein sequence ID" value="RBP97960.1"/>
    <property type="molecule type" value="Genomic_DNA"/>
</dbReference>